<proteinExistence type="inferred from homology"/>
<comment type="similarity">
    <text evidence="1">Belongs to the AB hydrolase superfamily.</text>
</comment>
<sequence length="255" mass="27016">MPTLNELLDTVPEPAGATLERSLVDYSQEGTALEGVLVKDTSLTGKRPGVLVIHEWNGINDYVETRTTMLARLGYVAFAPDIYGKGVRPGMADAPKVAGAFYGDLGLMRARAAAGLEQLLADGDVDPDRVVTLGFCFGGSASLELARSGAPVAGAVSLHGTLPQHAEPDVDRITARLLVLTGGADPNVPDEAIAAFQAELRTNPQVDWQVTVYAGAMHAFTNPLTNFPDHGAAYDPRADARSWRALTGFLDEVFA</sequence>
<dbReference type="PANTHER" id="PTHR22946:SF0">
    <property type="entry name" value="DIENELACTONE HYDROLASE DOMAIN-CONTAINING PROTEIN"/>
    <property type="match status" value="1"/>
</dbReference>
<evidence type="ECO:0000256" key="1">
    <source>
        <dbReference type="ARBA" id="ARBA00008645"/>
    </source>
</evidence>
<dbReference type="SUPFAM" id="SSF53474">
    <property type="entry name" value="alpha/beta-Hydrolases"/>
    <property type="match status" value="1"/>
</dbReference>
<gene>
    <name evidence="3" type="ORF">ACIB24_04820</name>
</gene>
<dbReference type="Gene3D" id="3.40.50.1820">
    <property type="entry name" value="alpha/beta hydrolase"/>
    <property type="match status" value="1"/>
</dbReference>
<name>A0ABW8AJ41_9ACTN</name>
<dbReference type="InterPro" id="IPR029058">
    <property type="entry name" value="AB_hydrolase_fold"/>
</dbReference>
<dbReference type="GO" id="GO:0016787">
    <property type="term" value="F:hydrolase activity"/>
    <property type="evidence" value="ECO:0007669"/>
    <property type="project" value="UniProtKB-KW"/>
</dbReference>
<organism evidence="3 4">
    <name type="scientific">Spongisporangium articulatum</name>
    <dbReference type="NCBI Taxonomy" id="3362603"/>
    <lineage>
        <taxon>Bacteria</taxon>
        <taxon>Bacillati</taxon>
        <taxon>Actinomycetota</taxon>
        <taxon>Actinomycetes</taxon>
        <taxon>Kineosporiales</taxon>
        <taxon>Kineosporiaceae</taxon>
        <taxon>Spongisporangium</taxon>
    </lineage>
</organism>
<dbReference type="Pfam" id="PF01738">
    <property type="entry name" value="DLH"/>
    <property type="match status" value="1"/>
</dbReference>
<keyword evidence="4" id="KW-1185">Reference proteome</keyword>
<feature type="domain" description="Dienelactone hydrolase" evidence="2">
    <location>
        <begin position="34"/>
        <end position="253"/>
    </location>
</feature>
<keyword evidence="3" id="KW-0378">Hydrolase</keyword>
<dbReference type="InterPro" id="IPR002925">
    <property type="entry name" value="Dienelactn_hydro"/>
</dbReference>
<protein>
    <submittedName>
        <fullName evidence="3">Dienelactone hydrolase family protein</fullName>
        <ecNumber evidence="3">3.1.-.-</ecNumber>
    </submittedName>
</protein>
<dbReference type="Proteomes" id="UP001612915">
    <property type="component" value="Unassembled WGS sequence"/>
</dbReference>
<evidence type="ECO:0000313" key="4">
    <source>
        <dbReference type="Proteomes" id="UP001612915"/>
    </source>
</evidence>
<comment type="caution">
    <text evidence="3">The sequence shown here is derived from an EMBL/GenBank/DDBJ whole genome shotgun (WGS) entry which is preliminary data.</text>
</comment>
<evidence type="ECO:0000313" key="3">
    <source>
        <dbReference type="EMBL" id="MFI7586377.1"/>
    </source>
</evidence>
<dbReference type="EMBL" id="JBITLV010000001">
    <property type="protein sequence ID" value="MFI7586377.1"/>
    <property type="molecule type" value="Genomic_DNA"/>
</dbReference>
<dbReference type="PANTHER" id="PTHR22946">
    <property type="entry name" value="DIENELACTONE HYDROLASE DOMAIN-CONTAINING PROTEIN-RELATED"/>
    <property type="match status" value="1"/>
</dbReference>
<reference evidence="3 4" key="1">
    <citation type="submission" date="2024-10" db="EMBL/GenBank/DDBJ databases">
        <title>The Natural Products Discovery Center: Release of the First 8490 Sequenced Strains for Exploring Actinobacteria Biosynthetic Diversity.</title>
        <authorList>
            <person name="Kalkreuter E."/>
            <person name="Kautsar S.A."/>
            <person name="Yang D."/>
            <person name="Bader C.D."/>
            <person name="Teijaro C.N."/>
            <person name="Fluegel L."/>
            <person name="Davis C.M."/>
            <person name="Simpson J.R."/>
            <person name="Lauterbach L."/>
            <person name="Steele A.D."/>
            <person name="Gui C."/>
            <person name="Meng S."/>
            <person name="Li G."/>
            <person name="Viehrig K."/>
            <person name="Ye F."/>
            <person name="Su P."/>
            <person name="Kiefer A.F."/>
            <person name="Nichols A."/>
            <person name="Cepeda A.J."/>
            <person name="Yan W."/>
            <person name="Fan B."/>
            <person name="Jiang Y."/>
            <person name="Adhikari A."/>
            <person name="Zheng C.-J."/>
            <person name="Schuster L."/>
            <person name="Cowan T.M."/>
            <person name="Smanski M.J."/>
            <person name="Chevrette M.G."/>
            <person name="De Carvalho L.P.S."/>
            <person name="Shen B."/>
        </authorList>
    </citation>
    <scope>NUCLEOTIDE SEQUENCE [LARGE SCALE GENOMIC DNA]</scope>
    <source>
        <strain evidence="3 4">NPDC049639</strain>
    </source>
</reference>
<accession>A0ABW8AJ41</accession>
<dbReference type="RefSeq" id="WP_398275919.1">
    <property type="nucleotide sequence ID" value="NZ_JBITLV010000001.1"/>
</dbReference>
<dbReference type="InterPro" id="IPR050261">
    <property type="entry name" value="FrsA_esterase"/>
</dbReference>
<dbReference type="EC" id="3.1.-.-" evidence="3"/>
<evidence type="ECO:0000259" key="2">
    <source>
        <dbReference type="Pfam" id="PF01738"/>
    </source>
</evidence>